<dbReference type="CDD" id="cd00298">
    <property type="entry name" value="ACD_sHsps_p23-like"/>
    <property type="match status" value="1"/>
</dbReference>
<keyword evidence="2" id="KW-1185">Reference proteome</keyword>
<dbReference type="EMBL" id="JBHSMJ010000029">
    <property type="protein sequence ID" value="MFC5450768.1"/>
    <property type="molecule type" value="Genomic_DNA"/>
</dbReference>
<evidence type="ECO:0000313" key="1">
    <source>
        <dbReference type="EMBL" id="MFC5450768.1"/>
    </source>
</evidence>
<comment type="caution">
    <text evidence="1">The sequence shown here is derived from an EMBL/GenBank/DDBJ whole genome shotgun (WGS) entry which is preliminary data.</text>
</comment>
<proteinExistence type="predicted"/>
<evidence type="ECO:0000313" key="2">
    <source>
        <dbReference type="Proteomes" id="UP001596044"/>
    </source>
</evidence>
<organism evidence="1 2">
    <name type="scientific">Paenibacillus aestuarii</name>
    <dbReference type="NCBI Taxonomy" id="516965"/>
    <lineage>
        <taxon>Bacteria</taxon>
        <taxon>Bacillati</taxon>
        <taxon>Bacillota</taxon>
        <taxon>Bacilli</taxon>
        <taxon>Bacillales</taxon>
        <taxon>Paenibacillaceae</taxon>
        <taxon>Paenibacillus</taxon>
    </lineage>
</organism>
<accession>A0ABW0KBK1</accession>
<protein>
    <submittedName>
        <fullName evidence="1">Hsp20/alpha crystallin family protein</fullName>
    </submittedName>
</protein>
<dbReference type="SUPFAM" id="SSF49764">
    <property type="entry name" value="HSP20-like chaperones"/>
    <property type="match status" value="1"/>
</dbReference>
<name>A0ABW0KBK1_9BACL</name>
<dbReference type="InterPro" id="IPR008978">
    <property type="entry name" value="HSP20-like_chaperone"/>
</dbReference>
<gene>
    <name evidence="1" type="ORF">ACFPOG_21165</name>
</gene>
<reference evidence="2" key="1">
    <citation type="journal article" date="2019" name="Int. J. Syst. Evol. Microbiol.">
        <title>The Global Catalogue of Microorganisms (GCM) 10K type strain sequencing project: providing services to taxonomists for standard genome sequencing and annotation.</title>
        <authorList>
            <consortium name="The Broad Institute Genomics Platform"/>
            <consortium name="The Broad Institute Genome Sequencing Center for Infectious Disease"/>
            <person name="Wu L."/>
            <person name="Ma J."/>
        </authorList>
    </citation>
    <scope>NUCLEOTIDE SEQUENCE [LARGE SCALE GENOMIC DNA]</scope>
    <source>
        <strain evidence="2">KACC 11904</strain>
    </source>
</reference>
<dbReference type="Proteomes" id="UP001596044">
    <property type="component" value="Unassembled WGS sequence"/>
</dbReference>
<dbReference type="RefSeq" id="WP_270878948.1">
    <property type="nucleotide sequence ID" value="NZ_JAQFVF010000022.1"/>
</dbReference>
<sequence length="153" mass="17803">MSGFSRHPWLKWEQIEKFLGQKLPFGEKGQTFLDNMSWVEGYVQDMLKKAMPNTEVNTSSRAGSTSTETFETHEHVIVKVKLPKDEDPRAMRVFVKSNQIKITGYLSGKKKTVKLPTLVLPRSTRVTYKQRILEIRVRKSGLKEHYVEAFIRF</sequence>